<name>A0A166U6S2_9CLOT</name>
<accession>A0A166U6S2</accession>
<reference evidence="2 4" key="1">
    <citation type="journal article" date="2015" name="Biotechnol. Bioeng.">
        <title>Genome sequence and phenotypic characterization of Caulobacter segnis.</title>
        <authorList>
            <person name="Patel S."/>
            <person name="Fletcher B."/>
            <person name="Scott D.C."/>
            <person name="Ely B."/>
        </authorList>
    </citation>
    <scope>NUCLEOTIDE SEQUENCE [LARGE SCALE GENOMIC DNA]</scope>
    <source>
        <strain evidence="2 4">PS02</strain>
    </source>
</reference>
<dbReference type="Proteomes" id="UP000093694">
    <property type="component" value="Unassembled WGS sequence"/>
</dbReference>
<dbReference type="EMBL" id="LITQ01000002">
    <property type="protein sequence ID" value="OAA94626.1"/>
    <property type="molecule type" value="Genomic_DNA"/>
</dbReference>
<protein>
    <recommendedName>
        <fullName evidence="6">DUF340 domain-containing protein</fullName>
    </recommendedName>
</protein>
<evidence type="ECO:0000313" key="3">
    <source>
        <dbReference type="EMBL" id="OBR93468.1"/>
    </source>
</evidence>
<evidence type="ECO:0008006" key="6">
    <source>
        <dbReference type="Google" id="ProtNLM"/>
    </source>
</evidence>
<reference evidence="3 5" key="2">
    <citation type="journal article" date="2016" name="Front. Microbiol.">
        <title>Industrial Acetogenic Biocatalysts: A Comparative Metabolic and Genomic Analysis.</title>
        <authorList>
            <person name="Bengelsdorf F."/>
            <person name="Poehlein A."/>
            <person name="Sonja S."/>
            <person name="Erz C."/>
            <person name="Hummel T."/>
            <person name="Hoffmeister S."/>
            <person name="Daniel R."/>
            <person name="Durre P."/>
        </authorList>
    </citation>
    <scope>NUCLEOTIDE SEQUENCE [LARGE SCALE GENOMIC DNA]</scope>
    <source>
        <strain evidence="3 5">PTA-10522</strain>
    </source>
</reference>
<keyword evidence="1" id="KW-0812">Transmembrane</keyword>
<feature type="transmembrane region" description="Helical" evidence="1">
    <location>
        <begin position="61"/>
        <end position="80"/>
    </location>
</feature>
<comment type="caution">
    <text evidence="2">The sequence shown here is derived from an EMBL/GenBank/DDBJ whole genome shotgun (WGS) entry which is preliminary data.</text>
</comment>
<proteinExistence type="predicted"/>
<evidence type="ECO:0000313" key="2">
    <source>
        <dbReference type="EMBL" id="OAA94626.1"/>
    </source>
</evidence>
<evidence type="ECO:0000313" key="5">
    <source>
        <dbReference type="Proteomes" id="UP000093694"/>
    </source>
</evidence>
<dbReference type="AlphaFoldDB" id="A0A166U6S2"/>
<dbReference type="EMBL" id="LROR01000053">
    <property type="protein sequence ID" value="OBR93468.1"/>
    <property type="molecule type" value="Genomic_DNA"/>
</dbReference>
<keyword evidence="5" id="KW-1185">Reference proteome</keyword>
<keyword evidence="1" id="KW-0472">Membrane</keyword>
<feature type="transmembrane region" description="Helical" evidence="1">
    <location>
        <begin position="121"/>
        <end position="144"/>
    </location>
</feature>
<sequence>MKRLIQEAFILFWVGIIALVGNTIKNKVPLKIGIIGMAILLAITLLGIIIKKIVPANIPTVFWVSIVAVLVTSPLNPYGAFLDKQYLEKIDMIALTTPVLAFAGLSLGKDLKLFKSLSWKIIIVALTVYTGTFVFATMIAQIVLKATGQI</sequence>
<dbReference type="PATRIC" id="fig|1705578.3.peg.1660"/>
<keyword evidence="1" id="KW-1133">Transmembrane helix</keyword>
<dbReference type="Proteomes" id="UP000077384">
    <property type="component" value="Unassembled WGS sequence"/>
</dbReference>
<organism evidence="2 4">
    <name type="scientific">Clostridium coskatii</name>
    <dbReference type="NCBI Taxonomy" id="1705578"/>
    <lineage>
        <taxon>Bacteria</taxon>
        <taxon>Bacillati</taxon>
        <taxon>Bacillota</taxon>
        <taxon>Clostridia</taxon>
        <taxon>Eubacteriales</taxon>
        <taxon>Clostridiaceae</taxon>
        <taxon>Clostridium</taxon>
    </lineage>
</organism>
<gene>
    <name evidence="3" type="ORF">CLCOS_25100</name>
    <name evidence="2" type="ORF">WX73_02338</name>
</gene>
<feature type="transmembrane region" description="Helical" evidence="1">
    <location>
        <begin position="30"/>
        <end position="49"/>
    </location>
</feature>
<evidence type="ECO:0000313" key="4">
    <source>
        <dbReference type="Proteomes" id="UP000077384"/>
    </source>
</evidence>
<feature type="transmembrane region" description="Helical" evidence="1">
    <location>
        <begin position="7"/>
        <end position="24"/>
    </location>
</feature>
<dbReference type="RefSeq" id="WP_013239973.1">
    <property type="nucleotide sequence ID" value="NZ_LITQ01000002.1"/>
</dbReference>
<evidence type="ECO:0000256" key="1">
    <source>
        <dbReference type="SAM" id="Phobius"/>
    </source>
</evidence>